<evidence type="ECO:0000313" key="5">
    <source>
        <dbReference type="Proteomes" id="UP001498398"/>
    </source>
</evidence>
<dbReference type="InterPro" id="IPR015408">
    <property type="entry name" value="Znf_Mcm10/DnaG"/>
</dbReference>
<keyword evidence="5" id="KW-1185">Reference proteome</keyword>
<reference evidence="4 5" key="1">
    <citation type="submission" date="2024-01" db="EMBL/GenBank/DDBJ databases">
        <title>A draft genome for the cacao thread blight pathogen Marasmiellus scandens.</title>
        <authorList>
            <person name="Baruah I.K."/>
            <person name="Leung J."/>
            <person name="Bukari Y."/>
            <person name="Amoako-Attah I."/>
            <person name="Meinhardt L.W."/>
            <person name="Bailey B.A."/>
            <person name="Cohen S.P."/>
        </authorList>
    </citation>
    <scope>NUCLEOTIDE SEQUENCE [LARGE SCALE GENOMIC DNA]</scope>
    <source>
        <strain evidence="4 5">GH-19</strain>
    </source>
</reference>
<sequence length="723" mass="79437">MPDLSSAERDDINKQIAALQARLNDAPTSPKRKKPGPTELVPSTPSPRKKRKVEEKPTTSSASSSSSRGALQPLKSRSVNKSSKSSSNYIPSKPAPSKLLGRIADIGSRDADDEVPDERPQRTSAFTDRPHAPNLSSLQAGSGSKRDEHLAIIEDIPLGPVDHKPPFDDPNFEKLEPNSGIRLSSRNLPHDELQSHLEGRYYLSPSLLYSSIRLLPDKQGYDVPVPGDWITIAVVAERGPIKHSRAPIGINKDEDKSKTKDKGKQKDTESDESAPKGKRYVNMKLIDFGSRSSSSSSATGGKSVIRGDAFLSLLLFEADGYDEHIKDEGKKPKKVYRGGSRGAFEAMSKLKEGDVIALLNPRILKPFQRTTDKPHPTTNILAITPESADSITTIGRAKDLGMCCVTKRDGKPCGAWCDLRVNSVCDYHVEQAVKHARSSRAEFSVGTTALSTTAIHNKRKFGSSSKDYDPKRQWGLAPENNYEAGTTYVVSGHVVKGDNSLTSQEVMENYGRESQAKAQRMEKKREEEKALKALLQRDKEGMEAVIRARQEAERRKQREREKEKEKEKKAKAKTKTKDGAKRTRDEDEDDGDLKSKGKRKADMVDLDEDDDDIPSSSSVPKKKHKAYSADVIKHLGFDPTMVKSKPSNSGTSSTAAQKKLDALAALHSSRKKEVDLGPRPGPKVRSGVFAPTSTSTPVASSGKGKVRDVDLDEDERMVDLDSE</sequence>
<feature type="compositionally biased region" description="Basic and acidic residues" evidence="2">
    <location>
        <begin position="575"/>
        <end position="585"/>
    </location>
</feature>
<gene>
    <name evidence="4" type="ORF">VKT23_014204</name>
</gene>
<evidence type="ECO:0000256" key="2">
    <source>
        <dbReference type="SAM" id="MobiDB-lite"/>
    </source>
</evidence>
<feature type="region of interest" description="Disordered" evidence="2">
    <location>
        <begin position="244"/>
        <end position="276"/>
    </location>
</feature>
<feature type="compositionally biased region" description="Basic and acidic residues" evidence="2">
    <location>
        <begin position="592"/>
        <end position="603"/>
    </location>
</feature>
<dbReference type="Gene3D" id="2.40.50.140">
    <property type="entry name" value="Nucleic acid-binding proteins"/>
    <property type="match status" value="1"/>
</dbReference>
<feature type="region of interest" description="Disordered" evidence="2">
    <location>
        <begin position="549"/>
        <end position="723"/>
    </location>
</feature>
<organism evidence="4 5">
    <name type="scientific">Marasmiellus scandens</name>
    <dbReference type="NCBI Taxonomy" id="2682957"/>
    <lineage>
        <taxon>Eukaryota</taxon>
        <taxon>Fungi</taxon>
        <taxon>Dikarya</taxon>
        <taxon>Basidiomycota</taxon>
        <taxon>Agaricomycotina</taxon>
        <taxon>Agaricomycetes</taxon>
        <taxon>Agaricomycetidae</taxon>
        <taxon>Agaricales</taxon>
        <taxon>Marasmiineae</taxon>
        <taxon>Omphalotaceae</taxon>
        <taxon>Marasmiellus</taxon>
    </lineage>
</organism>
<dbReference type="InterPro" id="IPR040184">
    <property type="entry name" value="Mcm10"/>
</dbReference>
<feature type="compositionally biased region" description="Acidic residues" evidence="2">
    <location>
        <begin position="710"/>
        <end position="723"/>
    </location>
</feature>
<dbReference type="PANTHER" id="PTHR13454:SF11">
    <property type="entry name" value="PROTEIN MCM10 HOMOLOG"/>
    <property type="match status" value="1"/>
</dbReference>
<evidence type="ECO:0000313" key="4">
    <source>
        <dbReference type="EMBL" id="KAK7446991.1"/>
    </source>
</evidence>
<dbReference type="PANTHER" id="PTHR13454">
    <property type="entry name" value="PROTEIN MCM10 HOMOLOG"/>
    <property type="match status" value="1"/>
</dbReference>
<name>A0ABR1J3K3_9AGAR</name>
<feature type="region of interest" description="Disordered" evidence="2">
    <location>
        <begin position="1"/>
        <end position="146"/>
    </location>
</feature>
<feature type="compositionally biased region" description="Acidic residues" evidence="2">
    <location>
        <begin position="604"/>
        <end position="613"/>
    </location>
</feature>
<proteinExistence type="inferred from homology"/>
<comment type="caution">
    <text evidence="4">The sequence shown here is derived from an EMBL/GenBank/DDBJ whole genome shotgun (WGS) entry which is preliminary data.</text>
</comment>
<feature type="compositionally biased region" description="Basic and acidic residues" evidence="2">
    <location>
        <begin position="549"/>
        <end position="568"/>
    </location>
</feature>
<feature type="region of interest" description="Disordered" evidence="2">
    <location>
        <begin position="502"/>
        <end position="527"/>
    </location>
</feature>
<dbReference type="Proteomes" id="UP001498398">
    <property type="component" value="Unassembled WGS sequence"/>
</dbReference>
<dbReference type="EMBL" id="JBANRG010000042">
    <property type="protein sequence ID" value="KAK7446991.1"/>
    <property type="molecule type" value="Genomic_DNA"/>
</dbReference>
<comment type="similarity">
    <text evidence="1">Belongs to the MCM10 family.</text>
</comment>
<feature type="compositionally biased region" description="Low complexity" evidence="2">
    <location>
        <begin position="690"/>
        <end position="701"/>
    </location>
</feature>
<feature type="compositionally biased region" description="Basic and acidic residues" evidence="2">
    <location>
        <begin position="1"/>
        <end position="13"/>
    </location>
</feature>
<feature type="compositionally biased region" description="Basic and acidic residues" evidence="2">
    <location>
        <begin position="251"/>
        <end position="268"/>
    </location>
</feature>
<feature type="compositionally biased region" description="Low complexity" evidence="2">
    <location>
        <begin position="75"/>
        <end position="92"/>
    </location>
</feature>
<dbReference type="Pfam" id="PF09329">
    <property type="entry name" value="zf-primase"/>
    <property type="match status" value="1"/>
</dbReference>
<accession>A0ABR1J3K3</accession>
<evidence type="ECO:0000259" key="3">
    <source>
        <dbReference type="Pfam" id="PF09329"/>
    </source>
</evidence>
<feature type="compositionally biased region" description="Basic and acidic residues" evidence="2">
    <location>
        <begin position="510"/>
        <end position="527"/>
    </location>
</feature>
<feature type="compositionally biased region" description="Polar residues" evidence="2">
    <location>
        <begin position="645"/>
        <end position="654"/>
    </location>
</feature>
<evidence type="ECO:0000256" key="1">
    <source>
        <dbReference type="ARBA" id="ARBA00009679"/>
    </source>
</evidence>
<dbReference type="InterPro" id="IPR012340">
    <property type="entry name" value="NA-bd_OB-fold"/>
</dbReference>
<feature type="domain" description="Zinc finger Mcm10/DnaG-type" evidence="3">
    <location>
        <begin position="395"/>
        <end position="440"/>
    </location>
</feature>
<protein>
    <recommendedName>
        <fullName evidence="3">Zinc finger Mcm10/DnaG-type domain-containing protein</fullName>
    </recommendedName>
</protein>